<keyword evidence="2" id="KW-0342">GTP-binding</keyword>
<evidence type="ECO:0000313" key="7">
    <source>
        <dbReference type="EMBL" id="CAL6091625.1"/>
    </source>
</evidence>
<evidence type="ECO:0000313" key="3">
    <source>
        <dbReference type="EMBL" id="CAI9913878.1"/>
    </source>
</evidence>
<name>A0AA86N6Y1_9EUKA</name>
<evidence type="ECO:0000313" key="8">
    <source>
        <dbReference type="Proteomes" id="UP001642409"/>
    </source>
</evidence>
<dbReference type="GO" id="GO:0005525">
    <property type="term" value="F:GTP binding"/>
    <property type="evidence" value="ECO:0007669"/>
    <property type="project" value="UniProtKB-KW"/>
</dbReference>
<evidence type="ECO:0000313" key="6">
    <source>
        <dbReference type="EMBL" id="CAL6049476.1"/>
    </source>
</evidence>
<evidence type="ECO:0000256" key="1">
    <source>
        <dbReference type="ARBA" id="ARBA00022741"/>
    </source>
</evidence>
<dbReference type="InterPro" id="IPR001806">
    <property type="entry name" value="Small_GTPase"/>
</dbReference>
<reference evidence="3" key="1">
    <citation type="submission" date="2023-06" db="EMBL/GenBank/DDBJ databases">
        <authorList>
            <person name="Kurt Z."/>
        </authorList>
    </citation>
    <scope>NUCLEOTIDE SEQUENCE</scope>
</reference>
<dbReference type="Proteomes" id="UP001642409">
    <property type="component" value="Unassembled WGS sequence"/>
</dbReference>
<dbReference type="InterPro" id="IPR050227">
    <property type="entry name" value="Rab"/>
</dbReference>
<comment type="caution">
    <text evidence="3">The sequence shown here is derived from an EMBL/GenBank/DDBJ whole genome shotgun (WGS) entry which is preliminary data.</text>
</comment>
<evidence type="ECO:0000256" key="2">
    <source>
        <dbReference type="ARBA" id="ARBA00023134"/>
    </source>
</evidence>
<organism evidence="3">
    <name type="scientific">Hexamita inflata</name>
    <dbReference type="NCBI Taxonomy" id="28002"/>
    <lineage>
        <taxon>Eukaryota</taxon>
        <taxon>Metamonada</taxon>
        <taxon>Diplomonadida</taxon>
        <taxon>Hexamitidae</taxon>
        <taxon>Hexamitinae</taxon>
        <taxon>Hexamita</taxon>
    </lineage>
</organism>
<dbReference type="AlphaFoldDB" id="A0AA86N6Y1"/>
<dbReference type="InterPro" id="IPR027417">
    <property type="entry name" value="P-loop_NTPase"/>
</dbReference>
<dbReference type="EMBL" id="CAXDID020000180">
    <property type="protein sequence ID" value="CAL6049476.1"/>
    <property type="molecule type" value="Genomic_DNA"/>
</dbReference>
<dbReference type="EMBL" id="CATOUU010000038">
    <property type="protein sequence ID" value="CAI9913878.1"/>
    <property type="molecule type" value="Genomic_DNA"/>
</dbReference>
<protein>
    <submittedName>
        <fullName evidence="3">Rab-like protein</fullName>
    </submittedName>
    <submittedName>
        <fullName evidence="5">Rab-like_protein</fullName>
    </submittedName>
</protein>
<dbReference type="SUPFAM" id="SSF52540">
    <property type="entry name" value="P-loop containing nucleoside triphosphate hydrolases"/>
    <property type="match status" value="1"/>
</dbReference>
<proteinExistence type="predicted"/>
<evidence type="ECO:0000313" key="5">
    <source>
        <dbReference type="EMBL" id="CAL5981597.1"/>
    </source>
</evidence>
<accession>A0AA86N6Y1</accession>
<dbReference type="EMBL" id="CAXDID020000013">
    <property type="protein sequence ID" value="CAL5981597.1"/>
    <property type="molecule type" value="Genomic_DNA"/>
</dbReference>
<dbReference type="PANTHER" id="PTHR47977">
    <property type="entry name" value="RAS-RELATED PROTEIN RAB"/>
    <property type="match status" value="1"/>
</dbReference>
<dbReference type="Pfam" id="PF00071">
    <property type="entry name" value="Ras"/>
    <property type="match status" value="1"/>
</dbReference>
<evidence type="ECO:0000313" key="4">
    <source>
        <dbReference type="EMBL" id="CAI9927622.1"/>
    </source>
</evidence>
<gene>
    <name evidence="3" type="ORF">HINF_LOCUS1523</name>
    <name evidence="4" type="ORF">HINF_LOCUS15267</name>
    <name evidence="6" type="ORF">HINF_LOCUS43330</name>
    <name evidence="7" type="ORF">HINF_LOCUS65876</name>
    <name evidence="5" type="ORF">HINF_LOCUS6735</name>
</gene>
<keyword evidence="8" id="KW-1185">Reference proteome</keyword>
<reference evidence="5 8" key="2">
    <citation type="submission" date="2024-07" db="EMBL/GenBank/DDBJ databases">
        <authorList>
            <person name="Akdeniz Z."/>
        </authorList>
    </citation>
    <scope>NUCLEOTIDE SEQUENCE [LARGE SCALE GENOMIC DNA]</scope>
</reference>
<dbReference type="EMBL" id="CATOUU010000384">
    <property type="protein sequence ID" value="CAI9927622.1"/>
    <property type="molecule type" value="Genomic_DNA"/>
</dbReference>
<dbReference type="EMBL" id="CAXDID020000437">
    <property type="protein sequence ID" value="CAL6091625.1"/>
    <property type="molecule type" value="Genomic_DNA"/>
</dbReference>
<sequence>MVDITYGNILLLGEAKSGKTSFVDQLINSHFSVQQPQFFQDVMYKVKALGKEAVLTLCEGSGANKKRCLQLIQQHQVAGIILFLDLSKAGSTGKLNSLITLAQEIRCPCIIVGTNTDKKREVEFKEVMDIANSFNYSFVELSNTNHNAVQAVATLMGAKISQNQQ</sequence>
<keyword evidence="1" id="KW-0547">Nucleotide-binding</keyword>
<dbReference type="Gene3D" id="3.40.50.300">
    <property type="entry name" value="P-loop containing nucleotide triphosphate hydrolases"/>
    <property type="match status" value="1"/>
</dbReference>
<dbReference type="GO" id="GO:0003924">
    <property type="term" value="F:GTPase activity"/>
    <property type="evidence" value="ECO:0007669"/>
    <property type="project" value="InterPro"/>
</dbReference>